<accession>A0ABU2JHB0</accession>
<sequence>MAGDATDEQPPPQLRPEDVDDPFIHLMNLLVELNGSRRFVRDDGRLVVSVRTVDRYRDGSYPKRYQDQVGDIDRWARARFPYQYPPHGWSGGLTYDFGRARQAPPPNAAADSEHSPASAEPVSPVDSETPSEPETAPEPEALAEPIDAAVELAAEPPIDDTHAAGAAPVQPAEPVSLPPDDTLPTPPGPVLEPDRRPWPLRRRYAAAVIVAAGGLVALTVALRPHHNSAPHDSTVYSRDDAAIAVRSCPEATCAPTETLQTGARVQMICYRDAERANLNYSSMRWFDVRDEANGITGWVHSSQVEEQTNVGLC</sequence>
<evidence type="ECO:0000313" key="3">
    <source>
        <dbReference type="Proteomes" id="UP001183176"/>
    </source>
</evidence>
<feature type="region of interest" description="Disordered" evidence="1">
    <location>
        <begin position="1"/>
        <end position="20"/>
    </location>
</feature>
<comment type="caution">
    <text evidence="2">The sequence shown here is derived from an EMBL/GenBank/DDBJ whole genome shotgun (WGS) entry which is preliminary data.</text>
</comment>
<feature type="region of interest" description="Disordered" evidence="1">
    <location>
        <begin position="160"/>
        <end position="196"/>
    </location>
</feature>
<gene>
    <name evidence="2" type="ORF">RM423_22285</name>
</gene>
<feature type="compositionally biased region" description="Low complexity" evidence="1">
    <location>
        <begin position="174"/>
        <end position="183"/>
    </location>
</feature>
<evidence type="ECO:0008006" key="4">
    <source>
        <dbReference type="Google" id="ProtNLM"/>
    </source>
</evidence>
<organism evidence="2 3">
    <name type="scientific">Jatrophihabitans lederbergiae</name>
    <dbReference type="NCBI Taxonomy" id="3075547"/>
    <lineage>
        <taxon>Bacteria</taxon>
        <taxon>Bacillati</taxon>
        <taxon>Actinomycetota</taxon>
        <taxon>Actinomycetes</taxon>
        <taxon>Jatrophihabitantales</taxon>
        <taxon>Jatrophihabitantaceae</taxon>
        <taxon>Jatrophihabitans</taxon>
    </lineage>
</organism>
<proteinExistence type="predicted"/>
<keyword evidence="3" id="KW-1185">Reference proteome</keyword>
<dbReference type="RefSeq" id="WP_311425246.1">
    <property type="nucleotide sequence ID" value="NZ_JAVREH010000070.1"/>
</dbReference>
<dbReference type="Proteomes" id="UP001183176">
    <property type="component" value="Unassembled WGS sequence"/>
</dbReference>
<evidence type="ECO:0000256" key="1">
    <source>
        <dbReference type="SAM" id="MobiDB-lite"/>
    </source>
</evidence>
<reference evidence="3" key="1">
    <citation type="submission" date="2023-07" db="EMBL/GenBank/DDBJ databases">
        <title>30 novel species of actinomycetes from the DSMZ collection.</title>
        <authorList>
            <person name="Nouioui I."/>
        </authorList>
    </citation>
    <scope>NUCLEOTIDE SEQUENCE [LARGE SCALE GENOMIC DNA]</scope>
    <source>
        <strain evidence="3">DSM 44399</strain>
    </source>
</reference>
<name>A0ABU2JHB0_9ACTN</name>
<protein>
    <recommendedName>
        <fullName evidence="4">SH3 domain-containing protein</fullName>
    </recommendedName>
</protein>
<evidence type="ECO:0000313" key="2">
    <source>
        <dbReference type="EMBL" id="MDT0264103.1"/>
    </source>
</evidence>
<dbReference type="EMBL" id="JAVREH010000070">
    <property type="protein sequence ID" value="MDT0264103.1"/>
    <property type="molecule type" value="Genomic_DNA"/>
</dbReference>
<feature type="region of interest" description="Disordered" evidence="1">
    <location>
        <begin position="95"/>
        <end position="139"/>
    </location>
</feature>